<dbReference type="InterPro" id="IPR011650">
    <property type="entry name" value="Peptidase_M20_dimer"/>
</dbReference>
<dbReference type="InterPro" id="IPR036264">
    <property type="entry name" value="Bact_exopeptidase_dim_dom"/>
</dbReference>
<dbReference type="EMBL" id="JBHTOH010000087">
    <property type="protein sequence ID" value="MFD1411756.1"/>
    <property type="molecule type" value="Genomic_DNA"/>
</dbReference>
<evidence type="ECO:0000256" key="4">
    <source>
        <dbReference type="ARBA" id="ARBA00022670"/>
    </source>
</evidence>
<gene>
    <name evidence="9 11" type="primary">pepT</name>
    <name evidence="11" type="ORF">ACFQ4R_09180</name>
</gene>
<dbReference type="PROSITE" id="PS00758">
    <property type="entry name" value="ARGE_DAPE_CPG2_1"/>
    <property type="match status" value="1"/>
</dbReference>
<dbReference type="EC" id="3.4.11.4" evidence="9"/>
<dbReference type="InterPro" id="IPR010161">
    <property type="entry name" value="Peptidase_M20B"/>
</dbReference>
<name>A0ABW4BPP7_9LACO</name>
<dbReference type="Pfam" id="PF07687">
    <property type="entry name" value="M20_dimer"/>
    <property type="match status" value="1"/>
</dbReference>
<comment type="function">
    <text evidence="9">Cleaves the N-terminal amino acid of tripeptides.</text>
</comment>
<dbReference type="NCBIfam" id="NF003976">
    <property type="entry name" value="PRK05469.1"/>
    <property type="match status" value="1"/>
</dbReference>
<dbReference type="PANTHER" id="PTHR42994">
    <property type="entry name" value="PEPTIDASE T"/>
    <property type="match status" value="1"/>
</dbReference>
<evidence type="ECO:0000256" key="9">
    <source>
        <dbReference type="HAMAP-Rule" id="MF_00550"/>
    </source>
</evidence>
<feature type="binding site" evidence="9">
    <location>
        <position position="145"/>
    </location>
    <ligand>
        <name>Zn(2+)</name>
        <dbReference type="ChEBI" id="CHEBI:29105"/>
        <label>1</label>
    </ligand>
</feature>
<feature type="binding site" evidence="9">
    <location>
        <position position="384"/>
    </location>
    <ligand>
        <name>Zn(2+)</name>
        <dbReference type="ChEBI" id="CHEBI:29105"/>
        <label>2</label>
    </ligand>
</feature>
<keyword evidence="5 9" id="KW-0479">Metal-binding</keyword>
<feature type="active site" evidence="9">
    <location>
        <position position="84"/>
    </location>
</feature>
<keyword evidence="3 9" id="KW-0031">Aminopeptidase</keyword>
<dbReference type="Gene3D" id="3.30.70.360">
    <property type="match status" value="1"/>
</dbReference>
<feature type="domain" description="Peptidase M20 dimerisation" evidence="10">
    <location>
        <begin position="211"/>
        <end position="313"/>
    </location>
</feature>
<evidence type="ECO:0000256" key="1">
    <source>
        <dbReference type="ARBA" id="ARBA00000870"/>
    </source>
</evidence>
<sequence length="411" mass="45115">MEKYENLLPRFLDYVKTETRSDENSTTIPSTATQVAFQQKLAAELNGIGLTKVNYNDVNGYLTALLPSNLTKKVPAIGFLAHIDTADFNAENINPQIVENYDGQAIIKLDAAGEFVLDPAEFPNLKNYAGQTLITTDGRTLLGADDKSGVAEIMTAMSYLIAHPEVNHGDLWVGFGPDEEIGTGADKFDVKAFPADFAYTVDGGPLGQLEYETFNAASLDVEIKGKNVHPSTAKGIMVNALQLGIDFQNALPAAEVPEKTAGRQGFFHLLSFNGTVDAAKMSYIIRDFERTGLEQRKQLAREIADKINQDYGEERVKVILHDQYYNMVEVMKDHLDVVRLAEQAMKALQITPDEEPVRGGTDGSKISFMGLPTPNLFAGGENMHGRYEFVSLQVMAQAVDVILKISELNAQ</sequence>
<feature type="binding site" evidence="9">
    <location>
        <position position="145"/>
    </location>
    <ligand>
        <name>Zn(2+)</name>
        <dbReference type="ChEBI" id="CHEBI:29105"/>
        <label>2</label>
    </ligand>
</feature>
<keyword evidence="9" id="KW-0963">Cytoplasm</keyword>
<dbReference type="InterPro" id="IPR001261">
    <property type="entry name" value="ArgE/DapE_CS"/>
</dbReference>
<evidence type="ECO:0000313" key="11">
    <source>
        <dbReference type="EMBL" id="MFD1411756.1"/>
    </source>
</evidence>
<feature type="active site" description="Proton acceptor" evidence="9">
    <location>
        <position position="179"/>
    </location>
</feature>
<dbReference type="Pfam" id="PF01546">
    <property type="entry name" value="Peptidase_M20"/>
    <property type="match status" value="1"/>
</dbReference>
<evidence type="ECO:0000256" key="5">
    <source>
        <dbReference type="ARBA" id="ARBA00022723"/>
    </source>
</evidence>
<dbReference type="NCBIfam" id="NF009920">
    <property type="entry name" value="PRK13381.1"/>
    <property type="match status" value="1"/>
</dbReference>
<dbReference type="Proteomes" id="UP001597191">
    <property type="component" value="Unassembled WGS sequence"/>
</dbReference>
<evidence type="ECO:0000256" key="3">
    <source>
        <dbReference type="ARBA" id="ARBA00022438"/>
    </source>
</evidence>
<comment type="caution">
    <text evidence="11">The sequence shown here is derived from an EMBL/GenBank/DDBJ whole genome shotgun (WGS) entry which is preliminary data.</text>
</comment>
<dbReference type="RefSeq" id="WP_125650074.1">
    <property type="nucleotide sequence ID" value="NZ_JBHTOH010000087.1"/>
</dbReference>
<dbReference type="PROSITE" id="PS00759">
    <property type="entry name" value="ARGE_DAPE_CPG2_2"/>
    <property type="match status" value="1"/>
</dbReference>
<evidence type="ECO:0000256" key="2">
    <source>
        <dbReference type="ARBA" id="ARBA00009692"/>
    </source>
</evidence>
<feature type="binding site" evidence="9">
    <location>
        <position position="202"/>
    </location>
    <ligand>
        <name>Zn(2+)</name>
        <dbReference type="ChEBI" id="CHEBI:29105"/>
        <label>1</label>
    </ligand>
</feature>
<keyword evidence="6 9" id="KW-0378">Hydrolase</keyword>
<dbReference type="HAMAP" id="MF_00550">
    <property type="entry name" value="Aminopeptidase_M20"/>
    <property type="match status" value="1"/>
</dbReference>
<dbReference type="CDD" id="cd03892">
    <property type="entry name" value="M20_peptT"/>
    <property type="match status" value="1"/>
</dbReference>
<accession>A0ABW4BPP7</accession>
<keyword evidence="8 9" id="KW-0482">Metalloprotease</keyword>
<dbReference type="GO" id="GO:0045148">
    <property type="term" value="F:tripeptide aminopeptidase activity"/>
    <property type="evidence" value="ECO:0007669"/>
    <property type="project" value="UniProtKB-EC"/>
</dbReference>
<evidence type="ECO:0000256" key="7">
    <source>
        <dbReference type="ARBA" id="ARBA00022833"/>
    </source>
</evidence>
<dbReference type="InterPro" id="IPR002933">
    <property type="entry name" value="Peptidase_M20"/>
</dbReference>
<proteinExistence type="inferred from homology"/>
<evidence type="ECO:0000256" key="8">
    <source>
        <dbReference type="ARBA" id="ARBA00023049"/>
    </source>
</evidence>
<dbReference type="NCBIfam" id="TIGR01882">
    <property type="entry name" value="peptidase-T"/>
    <property type="match status" value="1"/>
</dbReference>
<keyword evidence="4 9" id="KW-0645">Protease</keyword>
<dbReference type="SUPFAM" id="SSF53187">
    <property type="entry name" value="Zn-dependent exopeptidases"/>
    <property type="match status" value="1"/>
</dbReference>
<reference evidence="12" key="1">
    <citation type="journal article" date="2019" name="Int. J. Syst. Evol. Microbiol.">
        <title>The Global Catalogue of Microorganisms (GCM) 10K type strain sequencing project: providing services to taxonomists for standard genome sequencing and annotation.</title>
        <authorList>
            <consortium name="The Broad Institute Genomics Platform"/>
            <consortium name="The Broad Institute Genome Sequencing Center for Infectious Disease"/>
            <person name="Wu L."/>
            <person name="Ma J."/>
        </authorList>
    </citation>
    <scope>NUCLEOTIDE SEQUENCE [LARGE SCALE GENOMIC DNA]</scope>
    <source>
        <strain evidence="12">CCM 8937</strain>
    </source>
</reference>
<dbReference type="PIRSF" id="PIRSF037215">
    <property type="entry name" value="Peptidase_M20B"/>
    <property type="match status" value="1"/>
</dbReference>
<comment type="subcellular location">
    <subcellularLocation>
        <location evidence="9">Cytoplasm</location>
    </subcellularLocation>
</comment>
<comment type="catalytic activity">
    <reaction evidence="1 9">
        <text>Release of the N-terminal residue from a tripeptide.</text>
        <dbReference type="EC" id="3.4.11.4"/>
    </reaction>
</comment>
<evidence type="ECO:0000256" key="6">
    <source>
        <dbReference type="ARBA" id="ARBA00022801"/>
    </source>
</evidence>
<organism evidence="11 12">
    <name type="scientific">Lapidilactobacillus gannanensis</name>
    <dbReference type="NCBI Taxonomy" id="2486002"/>
    <lineage>
        <taxon>Bacteria</taxon>
        <taxon>Bacillati</taxon>
        <taxon>Bacillota</taxon>
        <taxon>Bacilli</taxon>
        <taxon>Lactobacillales</taxon>
        <taxon>Lactobacillaceae</taxon>
        <taxon>Lapidilactobacillus</taxon>
    </lineage>
</organism>
<dbReference type="PANTHER" id="PTHR42994:SF1">
    <property type="entry name" value="PEPTIDASE T"/>
    <property type="match status" value="1"/>
</dbReference>
<protein>
    <recommendedName>
        <fullName evidence="9">Peptidase T</fullName>
        <ecNumber evidence="9">3.4.11.4</ecNumber>
    </recommendedName>
    <alternativeName>
        <fullName evidence="9">Aminotripeptidase</fullName>
        <shortName evidence="9">Tripeptidase</shortName>
    </alternativeName>
    <alternativeName>
        <fullName evidence="9">Tripeptide aminopeptidase</fullName>
    </alternativeName>
</protein>
<dbReference type="Gene3D" id="3.40.630.10">
    <property type="entry name" value="Zn peptidases"/>
    <property type="match status" value="1"/>
</dbReference>
<keyword evidence="7 9" id="KW-0862">Zinc</keyword>
<comment type="cofactor">
    <cofactor evidence="9">
        <name>Zn(2+)</name>
        <dbReference type="ChEBI" id="CHEBI:29105"/>
    </cofactor>
    <text evidence="9">Binds 2 Zn(2+) ions per subunit.</text>
</comment>
<keyword evidence="12" id="KW-1185">Reference proteome</keyword>
<evidence type="ECO:0000259" key="10">
    <source>
        <dbReference type="Pfam" id="PF07687"/>
    </source>
</evidence>
<feature type="binding site" evidence="9">
    <location>
        <position position="180"/>
    </location>
    <ligand>
        <name>Zn(2+)</name>
        <dbReference type="ChEBI" id="CHEBI:29105"/>
        <label>2</label>
    </ligand>
</feature>
<comment type="similarity">
    <text evidence="2 9">Belongs to the peptidase M20B family.</text>
</comment>
<evidence type="ECO:0000313" key="12">
    <source>
        <dbReference type="Proteomes" id="UP001597191"/>
    </source>
</evidence>
<feature type="binding site" evidence="9">
    <location>
        <position position="82"/>
    </location>
    <ligand>
        <name>Zn(2+)</name>
        <dbReference type="ChEBI" id="CHEBI:29105"/>
        <label>1</label>
    </ligand>
</feature>
<dbReference type="SUPFAM" id="SSF55031">
    <property type="entry name" value="Bacterial exopeptidase dimerisation domain"/>
    <property type="match status" value="1"/>
</dbReference>